<reference evidence="1" key="1">
    <citation type="submission" date="2019-11" db="EMBL/GenBank/DDBJ databases">
        <authorList>
            <person name="Feng L."/>
        </authorList>
    </citation>
    <scope>NUCLEOTIDE SEQUENCE</scope>
    <source>
        <strain evidence="1">CsymbiosumLFYP84</strain>
    </source>
</reference>
<sequence>MTYDELLIEADGAGLIVKEAPLLSGDGRCKGCRIAIRKDIPTLQKKADTLAEEMGHFYTTVGNILEQDTVNSCKQERSARLWAYNKQIGLQGIIWAYQHQCRNPFEAAEYLNVSEETFTEAIEFYRKIYGHGIMIDNYFIQFEPNLQVYEYFQI</sequence>
<name>A0A6N3HMD0_CLOSY</name>
<evidence type="ECO:0008006" key="2">
    <source>
        <dbReference type="Google" id="ProtNLM"/>
    </source>
</evidence>
<organism evidence="1">
    <name type="scientific">Clostridium symbiosum</name>
    <name type="common">Bacteroides symbiosus</name>
    <dbReference type="NCBI Taxonomy" id="1512"/>
    <lineage>
        <taxon>Bacteria</taxon>
        <taxon>Bacillati</taxon>
        <taxon>Bacillota</taxon>
        <taxon>Clostridia</taxon>
        <taxon>Lachnospirales</taxon>
        <taxon>Lachnospiraceae</taxon>
        <taxon>Otoolea</taxon>
    </lineage>
</organism>
<protein>
    <recommendedName>
        <fullName evidence="2">ImmA/IrrE family metallo-endopeptidase</fullName>
    </recommendedName>
</protein>
<dbReference type="AlphaFoldDB" id="A0A6N3HMD0"/>
<dbReference type="EMBL" id="CACRUA010000062">
    <property type="protein sequence ID" value="VYU77648.1"/>
    <property type="molecule type" value="Genomic_DNA"/>
</dbReference>
<dbReference type="RefSeq" id="WP_021641079.1">
    <property type="nucleotide sequence ID" value="NZ_CACRUA010000062.1"/>
</dbReference>
<evidence type="ECO:0000313" key="1">
    <source>
        <dbReference type="EMBL" id="VYU77648.1"/>
    </source>
</evidence>
<accession>A0A6N3HMD0</accession>
<gene>
    <name evidence="1" type="ORF">CSLFYP84_03996</name>
</gene>
<proteinExistence type="predicted"/>